<keyword evidence="8" id="KW-1185">Reference proteome</keyword>
<feature type="region of interest" description="Disordered" evidence="5">
    <location>
        <begin position="497"/>
        <end position="524"/>
    </location>
</feature>
<dbReference type="Gene3D" id="3.40.50.150">
    <property type="entry name" value="Vaccinia Virus protein VP39"/>
    <property type="match status" value="2"/>
</dbReference>
<proteinExistence type="inferred from homology"/>
<keyword evidence="3" id="KW-0808">Transferase</keyword>
<evidence type="ECO:0000256" key="3">
    <source>
        <dbReference type="ARBA" id="ARBA00022679"/>
    </source>
</evidence>
<accession>A0AAD3Y689</accession>
<keyword evidence="2" id="KW-0489">Methyltransferase</keyword>
<evidence type="ECO:0000259" key="6">
    <source>
        <dbReference type="Pfam" id="PF08241"/>
    </source>
</evidence>
<dbReference type="SUPFAM" id="SSF53335">
    <property type="entry name" value="S-adenosyl-L-methionine-dependent methyltransferases"/>
    <property type="match status" value="2"/>
</dbReference>
<dbReference type="Proteomes" id="UP001279734">
    <property type="component" value="Unassembled WGS sequence"/>
</dbReference>
<protein>
    <recommendedName>
        <fullName evidence="6">Methyltransferase type 11 domain-containing protein</fullName>
    </recommendedName>
</protein>
<feature type="domain" description="Methyltransferase type 11" evidence="6">
    <location>
        <begin position="97"/>
        <end position="198"/>
    </location>
</feature>
<keyword evidence="4" id="KW-0511">Multifunctional enzyme</keyword>
<sequence>MQQRNRIPSKKNHHDEELLSTLGDFTSKENWDKFFTIRGSAGFEWYAEWHELKDHLLPLLSSYVASPDAFSAATTYASATEQPPPSTSKENFRILVPGCGNSLLSEHLYDAGFHAITNIDFSKVVISDMLRRNVRRRPGLRWRVMDMTNMQFEDGAFDAVLDKGGLDALMEPELGPKLGSQYLSEVNRVLKLGGRFICLTLAESHVLGLLFSKFRFGWKTVLHSISQTPYNKPGLRTFMVVVEKVNSCSLHLIVSSLDHSSTDCNGDQANGLYDALETENQIRKQYMDASNIIYSLKDMQLGAVGDLMEHRPGLRVQLALGGEGDSRFCYRVVLLDAQLEAGPFLYHCGVFLVPKTRAREWLFSSEEGQWVVVKSSKAARLIMVLLDSSHDVARMDEIQEDLSPLVKQLAPQKHDAGSQIPFLTASDGIKLRKVVEVVKSKLTGPIVVEDVIYETVDDQLACLFPTQELVFRRLIFLRTEGLVQSEALLTKERRSPLYGGETTRKKPGSVYKSKKREKQKLKESQQSMLHELSSNMEVDHIFLASPYHTGIVAGFSLIASYLESIASSGRKVEAAVIGLGAGLLPMFLHRSMPFFQIEVVELDPVVLEIARDHFGFYEDKRLKVHLFDGIQFVKKLTKFSAAAEVAQSHGKVEPVTDVKTSSNGDCITSEAEAETRRHIDILIIDVDSSDSSSGLTCPAVDFVEDSFLSTVKDAISQQGLFVINLVSRSPSMKNIVLSRMKLVFSHLYCLKLEEDVNEVLFALNSSPFIKEGDLSEAAVRLEKMLENPERCRGVIDAAKKIRLLK</sequence>
<name>A0AAD3Y689_NEPGR</name>
<organism evidence="7 8">
    <name type="scientific">Nepenthes gracilis</name>
    <name type="common">Slender pitcher plant</name>
    <dbReference type="NCBI Taxonomy" id="150966"/>
    <lineage>
        <taxon>Eukaryota</taxon>
        <taxon>Viridiplantae</taxon>
        <taxon>Streptophyta</taxon>
        <taxon>Embryophyta</taxon>
        <taxon>Tracheophyta</taxon>
        <taxon>Spermatophyta</taxon>
        <taxon>Magnoliopsida</taxon>
        <taxon>eudicotyledons</taxon>
        <taxon>Gunneridae</taxon>
        <taxon>Pentapetalae</taxon>
        <taxon>Caryophyllales</taxon>
        <taxon>Nepenthaceae</taxon>
        <taxon>Nepenthes</taxon>
    </lineage>
</organism>
<dbReference type="Pfam" id="PF08241">
    <property type="entry name" value="Methyltransf_11"/>
    <property type="match status" value="1"/>
</dbReference>
<dbReference type="AlphaFoldDB" id="A0AAD3Y689"/>
<comment type="caution">
    <text evidence="7">The sequence shown here is derived from an EMBL/GenBank/DDBJ whole genome shotgun (WGS) entry which is preliminary data.</text>
</comment>
<evidence type="ECO:0000256" key="2">
    <source>
        <dbReference type="ARBA" id="ARBA00022603"/>
    </source>
</evidence>
<evidence type="ECO:0000313" key="8">
    <source>
        <dbReference type="Proteomes" id="UP001279734"/>
    </source>
</evidence>
<evidence type="ECO:0000256" key="1">
    <source>
        <dbReference type="ARBA" id="ARBA00008361"/>
    </source>
</evidence>
<dbReference type="PANTHER" id="PTHR12176:SF78">
    <property type="entry name" value="EEF1A LYSINE AND N-TERMINAL METHYLTRANSFERASE"/>
    <property type="match status" value="1"/>
</dbReference>
<dbReference type="InterPro" id="IPR051419">
    <property type="entry name" value="Lys/N-term_MeTrsfase_sf"/>
</dbReference>
<comment type="similarity">
    <text evidence="1">Belongs to the methyltransferase superfamily.</text>
</comment>
<dbReference type="FunFam" id="3.40.50.150:FF:000211">
    <property type="entry name" value="Methyltransferase-like protein 13"/>
    <property type="match status" value="1"/>
</dbReference>
<dbReference type="CDD" id="cd02440">
    <property type="entry name" value="AdoMet_MTases"/>
    <property type="match status" value="1"/>
</dbReference>
<dbReference type="GO" id="GO:0032259">
    <property type="term" value="P:methylation"/>
    <property type="evidence" value="ECO:0007669"/>
    <property type="project" value="UniProtKB-KW"/>
</dbReference>
<dbReference type="FunFam" id="3.40.50.150:FF:000256">
    <property type="entry name" value="S-adenosyl-L-methionine-dependent methyltransferase superfamily protein"/>
    <property type="match status" value="1"/>
</dbReference>
<dbReference type="GO" id="GO:0008757">
    <property type="term" value="F:S-adenosylmethionine-dependent methyltransferase activity"/>
    <property type="evidence" value="ECO:0007669"/>
    <property type="project" value="InterPro"/>
</dbReference>
<evidence type="ECO:0000256" key="4">
    <source>
        <dbReference type="ARBA" id="ARBA00023268"/>
    </source>
</evidence>
<dbReference type="InterPro" id="IPR029063">
    <property type="entry name" value="SAM-dependent_MTases_sf"/>
</dbReference>
<gene>
    <name evidence="7" type="ORF">Nepgr_030119</name>
</gene>
<dbReference type="InterPro" id="IPR013216">
    <property type="entry name" value="Methyltransf_11"/>
</dbReference>
<evidence type="ECO:0000313" key="7">
    <source>
        <dbReference type="EMBL" id="GMH28276.1"/>
    </source>
</evidence>
<dbReference type="PANTHER" id="PTHR12176">
    <property type="entry name" value="SAM-DEPENDENT METHYLTRANSFERASE SUPERFAMILY PROTEIN"/>
    <property type="match status" value="1"/>
</dbReference>
<reference evidence="7" key="1">
    <citation type="submission" date="2023-05" db="EMBL/GenBank/DDBJ databases">
        <title>Nepenthes gracilis genome sequencing.</title>
        <authorList>
            <person name="Fukushima K."/>
        </authorList>
    </citation>
    <scope>NUCLEOTIDE SEQUENCE</scope>
    <source>
        <strain evidence="7">SING2019-196</strain>
    </source>
</reference>
<dbReference type="EMBL" id="BSYO01000034">
    <property type="protein sequence ID" value="GMH28276.1"/>
    <property type="molecule type" value="Genomic_DNA"/>
</dbReference>
<evidence type="ECO:0000256" key="5">
    <source>
        <dbReference type="SAM" id="MobiDB-lite"/>
    </source>
</evidence>